<dbReference type="Pfam" id="PF05965">
    <property type="entry name" value="FYRC"/>
    <property type="match status" value="1"/>
</dbReference>
<evidence type="ECO:0000256" key="1">
    <source>
        <dbReference type="ARBA" id="ARBA00004123"/>
    </source>
</evidence>
<keyword evidence="7" id="KW-1185">Reference proteome</keyword>
<dbReference type="SUPFAM" id="SSF52540">
    <property type="entry name" value="P-loop containing nucleoside triphosphate hydrolases"/>
    <property type="match status" value="2"/>
</dbReference>
<dbReference type="InterPro" id="IPR001650">
    <property type="entry name" value="Helicase_C-like"/>
</dbReference>
<dbReference type="PROSITE" id="PS51543">
    <property type="entry name" value="FYRC"/>
    <property type="match status" value="1"/>
</dbReference>
<dbReference type="PANTHER" id="PTHR45623">
    <property type="entry name" value="CHROMODOMAIN-HELICASE-DNA-BINDING PROTEIN 3-RELATED-RELATED"/>
    <property type="match status" value="1"/>
</dbReference>
<proteinExistence type="predicted"/>
<dbReference type="InterPro" id="IPR027417">
    <property type="entry name" value="P-loop_NTPase"/>
</dbReference>
<evidence type="ECO:0000313" key="7">
    <source>
        <dbReference type="Proteomes" id="UP001470230"/>
    </source>
</evidence>
<name>A0ABR2JPG7_9EUKA</name>
<keyword evidence="3" id="KW-0539">Nucleus</keyword>
<gene>
    <name evidence="6" type="ORF">M9Y10_003469</name>
</gene>
<evidence type="ECO:0000256" key="2">
    <source>
        <dbReference type="ARBA" id="ARBA00022801"/>
    </source>
</evidence>
<dbReference type="InterPro" id="IPR049730">
    <property type="entry name" value="SNF2/RAD54-like_C"/>
</dbReference>
<dbReference type="Proteomes" id="UP001470230">
    <property type="component" value="Unassembled WGS sequence"/>
</dbReference>
<dbReference type="Gene3D" id="3.30.160.360">
    <property type="match status" value="1"/>
</dbReference>
<dbReference type="Pfam" id="PF05964">
    <property type="entry name" value="FYRN"/>
    <property type="match status" value="1"/>
</dbReference>
<organism evidence="6 7">
    <name type="scientific">Tritrichomonas musculus</name>
    <dbReference type="NCBI Taxonomy" id="1915356"/>
    <lineage>
        <taxon>Eukaryota</taxon>
        <taxon>Metamonada</taxon>
        <taxon>Parabasalia</taxon>
        <taxon>Tritrichomonadida</taxon>
        <taxon>Tritrichomonadidae</taxon>
        <taxon>Tritrichomonas</taxon>
    </lineage>
</organism>
<feature type="domain" description="Helicase C-terminal" evidence="5">
    <location>
        <begin position="111"/>
        <end position="267"/>
    </location>
</feature>
<dbReference type="PANTHER" id="PTHR45623:SF14">
    <property type="entry name" value="CHROMODOMAIN-HELICASE-DNA-BINDING PROTEIN 1"/>
    <property type="match status" value="1"/>
</dbReference>
<dbReference type="SMART" id="SM00541">
    <property type="entry name" value="FYRN"/>
    <property type="match status" value="1"/>
</dbReference>
<evidence type="ECO:0000256" key="3">
    <source>
        <dbReference type="ARBA" id="ARBA00023242"/>
    </source>
</evidence>
<protein>
    <recommendedName>
        <fullName evidence="5">Helicase C-terminal domain-containing protein</fullName>
    </recommendedName>
</protein>
<comment type="caution">
    <text evidence="6">The sequence shown here is derived from an EMBL/GenBank/DDBJ whole genome shotgun (WGS) entry which is preliminary data.</text>
</comment>
<dbReference type="SMART" id="SM00542">
    <property type="entry name" value="FYRC"/>
    <property type="match status" value="1"/>
</dbReference>
<sequence>MNLSSSQATTSTDGLPQSTKHNISQLKNENLDNIITFKSTIIKCNLTSVEKQYYNSILESDETENDQNSEILKLFEHPYLIQNAEKLSIFEAHNSANDFKDLIFSSSKMSALDNLFYNLQNNNKRIIIITKIHEVISILKYYMKYKNLKNSIFDGNIRGNQRQEIIDTFNSEISDVHVLLMTSNEYLRGINLSSADLVIFYDNEIDTKREGQILQNFNIKKSAIINHLITNNHSINGNNIDEYIIKVQISKSEQNHQLHDVQKQRLIEEETLNHEIMIPFIDLNNGKPNFPLIIDDNFHILSIGGIVSRDNFHSEKYIYPSGYCAKRLAASVKAPNEKVWYLLKIIDKGCENPIFRIEMEDDNSVYFEDSQPSNVCVQLNKNIQKGEKIDQSGPAFFGLTIPVVQYLIQSLDGVDNLPKYQKKKFVMQNQKKKIVMQNQKKKLTFKIGGACTQSFNYMIDISYRLKEIKEEYVDKGEYFIINRSHQMGKTTTLRALMRYLKSDYFIFYIDFQSISNDKYNDNDVFMNEFLSKFLLSYKKYNDNPDMSLIEPIIQLQKGNKKYRFDDFFDSINDICKKSSKPLVLIIDEFDTIIKNANMTNDFLSISRSHYQDRDVTPTFHSVILSGVRDIDHIRSMIHKKEELTDLYSHWNISKAFTMNMLFSVEQIASILEEYERDNKTGMNIKSIAQYIHDYTKGHPFLVSAICKIIDEELSKSTVFNDGKQTWSIEGVSESVTFIMNNKIPFFVNIIEKLNEFPKLREILKKIVFKNYKKNQRSVYEESLDIGEMFGLINTENGNVVISNHMIEMIIIYYFIDKDTNSVIQDRSPFFKDGALDMEAVLNEFISYYEINYGNKKDSFIEENGIQIFITFLRPIICSEGNFYIEEKVSDGKSVDLIVDYHGIRHFVELKFIEDGSLHLIGYLNKYNLETGFIIIYNSNKKNQSNLVRFEQRGKTIIKVIL</sequence>
<reference evidence="6 7" key="1">
    <citation type="submission" date="2024-04" db="EMBL/GenBank/DDBJ databases">
        <title>Tritrichomonas musculus Genome.</title>
        <authorList>
            <person name="Alves-Ferreira E."/>
            <person name="Grigg M."/>
            <person name="Lorenzi H."/>
            <person name="Galac M."/>
        </authorList>
    </citation>
    <scope>NUCLEOTIDE SEQUENCE [LARGE SCALE GENOMIC DNA]</scope>
    <source>
        <strain evidence="6 7">EAF2021</strain>
    </source>
</reference>
<comment type="subcellular location">
    <subcellularLocation>
        <location evidence="1">Nucleus</location>
    </subcellularLocation>
</comment>
<accession>A0ABR2JPG7</accession>
<evidence type="ECO:0000259" key="5">
    <source>
        <dbReference type="PROSITE" id="PS51194"/>
    </source>
</evidence>
<evidence type="ECO:0000256" key="4">
    <source>
        <dbReference type="SAM" id="MobiDB-lite"/>
    </source>
</evidence>
<dbReference type="CDD" id="cd18793">
    <property type="entry name" value="SF2_C_SNF"/>
    <property type="match status" value="1"/>
</dbReference>
<dbReference type="Gene3D" id="3.40.50.10810">
    <property type="entry name" value="Tandem AAA-ATPase domain"/>
    <property type="match status" value="1"/>
</dbReference>
<dbReference type="Pfam" id="PF00271">
    <property type="entry name" value="Helicase_C"/>
    <property type="match status" value="1"/>
</dbReference>
<evidence type="ECO:0000313" key="6">
    <source>
        <dbReference type="EMBL" id="KAK8880781.1"/>
    </source>
</evidence>
<dbReference type="InterPro" id="IPR003889">
    <property type="entry name" value="FYrich_C"/>
</dbReference>
<dbReference type="Gene3D" id="3.40.50.300">
    <property type="entry name" value="P-loop containing nucleotide triphosphate hydrolases"/>
    <property type="match status" value="2"/>
</dbReference>
<dbReference type="PROSITE" id="PS51542">
    <property type="entry name" value="FYRN"/>
    <property type="match status" value="1"/>
</dbReference>
<dbReference type="Pfam" id="PF14516">
    <property type="entry name" value="AAA_35"/>
    <property type="match status" value="1"/>
</dbReference>
<dbReference type="InterPro" id="IPR038718">
    <property type="entry name" value="SNF2-like_sf"/>
</dbReference>
<feature type="region of interest" description="Disordered" evidence="4">
    <location>
        <begin position="1"/>
        <end position="20"/>
    </location>
</feature>
<keyword evidence="2" id="KW-0378">Hydrolase</keyword>
<dbReference type="EMBL" id="JAPFFF010000010">
    <property type="protein sequence ID" value="KAK8880781.1"/>
    <property type="molecule type" value="Genomic_DNA"/>
</dbReference>
<dbReference type="InterPro" id="IPR003888">
    <property type="entry name" value="FYrich_N"/>
</dbReference>
<dbReference type="PROSITE" id="PS51194">
    <property type="entry name" value="HELICASE_CTER"/>
    <property type="match status" value="1"/>
</dbReference>